<dbReference type="EMBL" id="CP009520">
    <property type="protein sequence ID" value="AKB43035.1"/>
    <property type="molecule type" value="Genomic_DNA"/>
</dbReference>
<accession>A0A0E3Q435</accession>
<proteinExistence type="predicted"/>
<dbReference type="InterPro" id="IPR042544">
    <property type="entry name" value="AdoMet_synthase_3"/>
</dbReference>
<dbReference type="NCBIfam" id="NF003363">
    <property type="entry name" value="PRK04439.1-2"/>
    <property type="match status" value="1"/>
</dbReference>
<dbReference type="GO" id="GO:0004478">
    <property type="term" value="F:methionine adenosyltransferase activity"/>
    <property type="evidence" value="ECO:0007669"/>
    <property type="project" value="UniProtKB-EC"/>
</dbReference>
<dbReference type="Gene3D" id="3.30.300.10">
    <property type="match status" value="1"/>
</dbReference>
<dbReference type="Pfam" id="PF01941">
    <property type="entry name" value="AdoMet_Synthase"/>
    <property type="match status" value="1"/>
</dbReference>
<dbReference type="Proteomes" id="UP000033096">
    <property type="component" value="Chromosome"/>
</dbReference>
<dbReference type="AlphaFoldDB" id="A0A0E3Q435"/>
<reference evidence="1 2" key="1">
    <citation type="submission" date="2014-07" db="EMBL/GenBank/DDBJ databases">
        <title>Methanogenic archaea and the global carbon cycle.</title>
        <authorList>
            <person name="Henriksen J.R."/>
            <person name="Luke J."/>
            <person name="Reinhart S."/>
            <person name="Benedict M.N."/>
            <person name="Youngblut N.D."/>
            <person name="Metcalf M.E."/>
            <person name="Whitaker R.J."/>
            <person name="Metcalf W.W."/>
        </authorList>
    </citation>
    <scope>NUCLEOTIDE SEQUENCE [LARGE SCALE GENOMIC DNA]</scope>
    <source>
        <strain evidence="1 2">Z-761</strain>
    </source>
</reference>
<dbReference type="InterPro" id="IPR027790">
    <property type="entry name" value="AdoMet_synthase_2_family"/>
</dbReference>
<dbReference type="InterPro" id="IPR042543">
    <property type="entry name" value="AdoMet_synthase_2"/>
</dbReference>
<keyword evidence="1" id="KW-0808">Transferase</keyword>
<name>A0A0E3Q435_9EURY</name>
<dbReference type="PANTHER" id="PTHR36697:SF1">
    <property type="entry name" value="S-ADENOSYLMETHIONINE SYNTHASE"/>
    <property type="match status" value="1"/>
</dbReference>
<dbReference type="HOGENOM" id="CLU_057642_0_0_2"/>
<protein>
    <submittedName>
        <fullName evidence="1">Archaeal S-adenosylmethionine synthetase</fullName>
        <ecNumber evidence="1">2.5.1.6</ecNumber>
    </submittedName>
</protein>
<dbReference type="Gene3D" id="3.30.300.340">
    <property type="entry name" value="S-adenosylmethionine synthetase, N-terminal domain"/>
    <property type="match status" value="1"/>
</dbReference>
<dbReference type="PANTHER" id="PTHR36697">
    <property type="entry name" value="S-ADENOSYLMETHIONINE SYNTHASE"/>
    <property type="match status" value="1"/>
</dbReference>
<gene>
    <name evidence="1" type="ORF">MSVAZ_0766</name>
</gene>
<dbReference type="Gene3D" id="3.30.300.280">
    <property type="entry name" value="S-adenosylmethionine synthetase, C-terminal domain"/>
    <property type="match status" value="1"/>
</dbReference>
<dbReference type="EC" id="2.5.1.6" evidence="1"/>
<dbReference type="PATRIC" id="fig|1434123.4.peg.890"/>
<keyword evidence="2" id="KW-1185">Reference proteome</keyword>
<sequence length="415" mass="45874">MGGKSLRNIVIDELKASEVYRQRVEVVERKGLGHPDYICDAIMEQISVKLSQKYLETFGSILHYNIDKGMLVAGEVEGKLGGGRVVSPMRLIIGDRATFEAQGVEIHVPELAVSTAQQWLQDNLRFVDPENLIYQIELKRGSAELTDIFSRGKEILGANDTSAAVGYAPLSPTEKLVFECERFLNSRKFKKEYPESGEDVKVMGLRHREDMHLTVAMPLVDRFIESEEAYFKKKIELHDRIEEFTAGFAEKARAEFEGCMCLKPTVSLNTLDIPGRGLLGIYTTVTGTSAEDADGGQVGRGNRVNGIIPLNRPVSSEAAAGKNPVSHTGKVYNLLSHRIAARIYSEVPDISEVYVWLLSEIGTPIDQPQIATAQLVMKKGSASEVEKEVAEVIEKELENIQAFSMELVAGKCPVC</sequence>
<dbReference type="KEGG" id="mvc:MSVAZ_0766"/>
<organism evidence="1 2">
    <name type="scientific">Methanosarcina vacuolata Z-761</name>
    <dbReference type="NCBI Taxonomy" id="1434123"/>
    <lineage>
        <taxon>Archaea</taxon>
        <taxon>Methanobacteriati</taxon>
        <taxon>Methanobacteriota</taxon>
        <taxon>Stenosarchaea group</taxon>
        <taxon>Methanomicrobia</taxon>
        <taxon>Methanosarcinales</taxon>
        <taxon>Methanosarcinaceae</taxon>
        <taxon>Methanosarcina</taxon>
    </lineage>
</organism>
<dbReference type="STRING" id="1434123.MSVAZ_0766"/>
<evidence type="ECO:0000313" key="2">
    <source>
        <dbReference type="Proteomes" id="UP000033096"/>
    </source>
</evidence>
<evidence type="ECO:0000313" key="1">
    <source>
        <dbReference type="EMBL" id="AKB43035.1"/>
    </source>
</evidence>